<reference evidence="9" key="1">
    <citation type="submission" date="2022-10" db="EMBL/GenBank/DDBJ databases">
        <title>The complete genomes of actinobacterial strains from the NBC collection.</title>
        <authorList>
            <person name="Joergensen T.S."/>
            <person name="Alvarez Arevalo M."/>
            <person name="Sterndorff E.B."/>
            <person name="Faurdal D."/>
            <person name="Vuksanovic O."/>
            <person name="Mourched A.-S."/>
            <person name="Charusanti P."/>
            <person name="Shaw S."/>
            <person name="Blin K."/>
            <person name="Weber T."/>
        </authorList>
    </citation>
    <scope>NUCLEOTIDE SEQUENCE</scope>
    <source>
        <strain evidence="9">NBC_01432</strain>
    </source>
</reference>
<feature type="transmembrane region" description="Helical" evidence="7">
    <location>
        <begin position="523"/>
        <end position="542"/>
    </location>
</feature>
<dbReference type="EMBL" id="CP109495">
    <property type="protein sequence ID" value="WUX53609.1"/>
    <property type="molecule type" value="Genomic_DNA"/>
</dbReference>
<name>A0ABZ2A569_STRNV</name>
<evidence type="ECO:0000259" key="8">
    <source>
        <dbReference type="PROSITE" id="PS50156"/>
    </source>
</evidence>
<feature type="transmembrane region" description="Helical" evidence="7">
    <location>
        <begin position="648"/>
        <end position="666"/>
    </location>
</feature>
<evidence type="ECO:0000313" key="10">
    <source>
        <dbReference type="Proteomes" id="UP001432209"/>
    </source>
</evidence>
<feature type="transmembrane region" description="Helical" evidence="7">
    <location>
        <begin position="174"/>
        <end position="196"/>
    </location>
</feature>
<evidence type="ECO:0000256" key="2">
    <source>
        <dbReference type="ARBA" id="ARBA00010157"/>
    </source>
</evidence>
<dbReference type="Proteomes" id="UP001432209">
    <property type="component" value="Chromosome"/>
</dbReference>
<feature type="transmembrane region" description="Helical" evidence="7">
    <location>
        <begin position="590"/>
        <end position="612"/>
    </location>
</feature>
<evidence type="ECO:0000256" key="1">
    <source>
        <dbReference type="ARBA" id="ARBA00004651"/>
    </source>
</evidence>
<feature type="transmembrane region" description="Helical" evidence="7">
    <location>
        <begin position="678"/>
        <end position="701"/>
    </location>
</feature>
<keyword evidence="5 7" id="KW-1133">Transmembrane helix</keyword>
<feature type="transmembrane region" description="Helical" evidence="7">
    <location>
        <begin position="549"/>
        <end position="570"/>
    </location>
</feature>
<sequence>MSRLAHWCFLHRRRVVALWLLVLVVTVAFSRSIGSKYNESASLPGTDAQAAITLLTDNFPTASGEGDQIVIEATGGADIRSSSVQSPVDAALTKVAAVPGIASVVSPYSQQGAAQISKDGTIAFAVVNWKMKAADVTKSDARKLIDTAKTADGPHVRISLGGQSITNEESAGPGLSVAVGAIAALVILLIVFGGALFASLMPLLTAGIALFIGTSLISLLSHVMDTPSVSSDLAVLIGLGVGIDYGLFIISRHRSAVKTGLSYEEATAQAVNTSGRTVLFAGITVCIALLGQFALGIDYLYGLSAASALTVALTMASSLTFLPAMLGFLGPKTLSRRERRAHTEKGPVADDAAGFWLRWARFVERHRALVAACALAVVVMIALPLFWMRLGSSGAANDPVDSTTHQAYTTLSKGFGPGYNGPFQLVTEVKSTSDIQAFDTFLAAAAKTPGVVSVTPATTSPNGKVALAILYPSTGPGSRQTVTLVNTIRDLAPEAEGPGHPAVHVGGVTPTNIDFSHVLSEKLPVFIAIVVVLAFLLLVAVFRSLLIPLVAAVMNLLSVGAALGALNAVFTWGWGLSLLNVPVAGPVDAFIPVLLFSVLFGLSMDYEVYLVSRIQEEWHHRRPAASHADEVRANHFAVTHGQAKTGRVVAAAAGIMILVFGSFLIGDDHVLQEFGFGLAFAVLVDALIIRGLTVPALMHLIGPANWAMPGRLDRIVPNLSIDAARANDSR</sequence>
<organism evidence="9 10">
    <name type="scientific">Streptomyces niveus</name>
    <name type="common">Streptomyces spheroides</name>
    <dbReference type="NCBI Taxonomy" id="193462"/>
    <lineage>
        <taxon>Bacteria</taxon>
        <taxon>Bacillati</taxon>
        <taxon>Actinomycetota</taxon>
        <taxon>Actinomycetes</taxon>
        <taxon>Kitasatosporales</taxon>
        <taxon>Streptomycetaceae</taxon>
        <taxon>Streptomyces</taxon>
    </lineage>
</organism>
<comment type="similarity">
    <text evidence="2">Belongs to the resistance-nodulation-cell division (RND) (TC 2.A.6) family. MmpL subfamily.</text>
</comment>
<dbReference type="RefSeq" id="WP_329077217.1">
    <property type="nucleotide sequence ID" value="NZ_CP109495.1"/>
</dbReference>
<dbReference type="PANTHER" id="PTHR33406">
    <property type="entry name" value="MEMBRANE PROTEIN MJ1562-RELATED"/>
    <property type="match status" value="1"/>
</dbReference>
<dbReference type="InterPro" id="IPR050545">
    <property type="entry name" value="Mycobact_MmpL"/>
</dbReference>
<dbReference type="PROSITE" id="PS50156">
    <property type="entry name" value="SSD"/>
    <property type="match status" value="1"/>
</dbReference>
<keyword evidence="6 7" id="KW-0472">Membrane</keyword>
<keyword evidence="10" id="KW-1185">Reference proteome</keyword>
<protein>
    <submittedName>
        <fullName evidence="9">MMPL family transporter</fullName>
    </submittedName>
</protein>
<dbReference type="InterPro" id="IPR000731">
    <property type="entry name" value="SSD"/>
</dbReference>
<dbReference type="PANTHER" id="PTHR33406:SF11">
    <property type="entry name" value="MEMBRANE PROTEIN SCO6666-RELATED"/>
    <property type="match status" value="1"/>
</dbReference>
<feature type="transmembrane region" description="Helical" evidence="7">
    <location>
        <begin position="233"/>
        <end position="250"/>
    </location>
</feature>
<dbReference type="Gene3D" id="1.20.1640.10">
    <property type="entry name" value="Multidrug efflux transporter AcrB transmembrane domain"/>
    <property type="match status" value="2"/>
</dbReference>
<evidence type="ECO:0000256" key="7">
    <source>
        <dbReference type="SAM" id="Phobius"/>
    </source>
</evidence>
<feature type="transmembrane region" description="Helical" evidence="7">
    <location>
        <begin position="307"/>
        <end position="330"/>
    </location>
</feature>
<feature type="domain" description="SSD" evidence="8">
    <location>
        <begin position="199"/>
        <end position="328"/>
    </location>
</feature>
<evidence type="ECO:0000256" key="4">
    <source>
        <dbReference type="ARBA" id="ARBA00022692"/>
    </source>
</evidence>
<evidence type="ECO:0000256" key="5">
    <source>
        <dbReference type="ARBA" id="ARBA00022989"/>
    </source>
</evidence>
<gene>
    <name evidence="9" type="ORF">OG442_19755</name>
</gene>
<evidence type="ECO:0000256" key="6">
    <source>
        <dbReference type="ARBA" id="ARBA00023136"/>
    </source>
</evidence>
<feature type="transmembrane region" description="Helical" evidence="7">
    <location>
        <begin position="278"/>
        <end position="301"/>
    </location>
</feature>
<evidence type="ECO:0000256" key="3">
    <source>
        <dbReference type="ARBA" id="ARBA00022475"/>
    </source>
</evidence>
<keyword evidence="3" id="KW-1003">Cell membrane</keyword>
<evidence type="ECO:0000313" key="9">
    <source>
        <dbReference type="EMBL" id="WUX53609.1"/>
    </source>
</evidence>
<feature type="transmembrane region" description="Helical" evidence="7">
    <location>
        <begin position="203"/>
        <end position="221"/>
    </location>
</feature>
<keyword evidence="4 7" id="KW-0812">Transmembrane</keyword>
<accession>A0ABZ2A569</accession>
<dbReference type="SUPFAM" id="SSF82866">
    <property type="entry name" value="Multidrug efflux transporter AcrB transmembrane domain"/>
    <property type="match status" value="2"/>
</dbReference>
<feature type="transmembrane region" description="Helical" evidence="7">
    <location>
        <begin position="368"/>
        <end position="387"/>
    </location>
</feature>
<dbReference type="InterPro" id="IPR004869">
    <property type="entry name" value="MMPL_dom"/>
</dbReference>
<dbReference type="Pfam" id="PF03176">
    <property type="entry name" value="MMPL"/>
    <property type="match status" value="2"/>
</dbReference>
<proteinExistence type="inferred from homology"/>
<comment type="subcellular location">
    <subcellularLocation>
        <location evidence="1">Cell membrane</location>
        <topology evidence="1">Multi-pass membrane protein</topology>
    </subcellularLocation>
</comment>